<dbReference type="EMBL" id="BBMN01000003">
    <property type="protein sequence ID" value="GAL04179.1"/>
    <property type="molecule type" value="Genomic_DNA"/>
</dbReference>
<gene>
    <name evidence="1" type="ORF">JCM19237_2330</name>
</gene>
<proteinExistence type="predicted"/>
<comment type="caution">
    <text evidence="1">The sequence shown here is derived from an EMBL/GenBank/DDBJ whole genome shotgun (WGS) entry which is preliminary data.</text>
</comment>
<evidence type="ECO:0000313" key="2">
    <source>
        <dbReference type="Proteomes" id="UP000029227"/>
    </source>
</evidence>
<reference evidence="1 2" key="1">
    <citation type="journal article" date="2014" name="Genome Announc.">
        <title>Draft Genome Sequences of Two Vibrionaceae Species, Vibrio ponticus C121 and Photobacterium aphoticum C119, Isolated as Coral Reef Microbiota.</title>
        <authorList>
            <person name="Al-saari N."/>
            <person name="Meirelles P.M."/>
            <person name="Mino S."/>
            <person name="Suda W."/>
            <person name="Oshima K."/>
            <person name="Hattori M."/>
            <person name="Ohkuma M."/>
            <person name="Thompson F.L."/>
            <person name="Gomez-Gil B."/>
            <person name="Sawabe T."/>
            <person name="Sawabe T."/>
        </authorList>
    </citation>
    <scope>NUCLEOTIDE SEQUENCE [LARGE SCALE GENOMIC DNA]</scope>
    <source>
        <strain evidence="1 2">JCM 19237</strain>
    </source>
</reference>
<accession>A0A090QQS2</accession>
<organism evidence="1 2">
    <name type="scientific">Photobacterium aphoticum</name>
    <dbReference type="NCBI Taxonomy" id="754436"/>
    <lineage>
        <taxon>Bacteria</taxon>
        <taxon>Pseudomonadati</taxon>
        <taxon>Pseudomonadota</taxon>
        <taxon>Gammaproteobacteria</taxon>
        <taxon>Vibrionales</taxon>
        <taxon>Vibrionaceae</taxon>
        <taxon>Photobacterium</taxon>
    </lineage>
</organism>
<dbReference type="AlphaFoldDB" id="A0A090QQS2"/>
<sequence length="184" mass="21105">MDSPSKESIKMLTSQTISNNDNEKHIYNFDNSERPCPMPDVCRPACHPSHRTTTMPEIDDGTPCMCSVPPQHPAKLLDDFVFARRDTEPQNPHPYALTPCEMPLDACYPILSLWFYCLRHCLAETNRITADYVAVTHLPSHLPMPNQHRLASMPLRLNVSCCRCLKMRPDAVRWLVRHSPHDDE</sequence>
<name>A0A090QQS2_9GAMM</name>
<dbReference type="Proteomes" id="UP000029227">
    <property type="component" value="Unassembled WGS sequence"/>
</dbReference>
<protein>
    <submittedName>
        <fullName evidence="1">Uncharacterized protein</fullName>
    </submittedName>
</protein>
<evidence type="ECO:0000313" key="1">
    <source>
        <dbReference type="EMBL" id="GAL04179.1"/>
    </source>
</evidence>